<gene>
    <name evidence="7" type="ORF">GALMADRAFT_130926</name>
</gene>
<dbReference type="GO" id="GO:0005634">
    <property type="term" value="C:nucleus"/>
    <property type="evidence" value="ECO:0007669"/>
    <property type="project" value="UniProtKB-SubCell"/>
</dbReference>
<keyword evidence="5" id="KW-0539">Nucleus</keyword>
<comment type="subcellular location">
    <subcellularLocation>
        <location evidence="1">Nucleus</location>
    </subcellularLocation>
</comment>
<proteinExistence type="predicted"/>
<keyword evidence="2" id="KW-0597">Phosphoprotein</keyword>
<keyword evidence="4" id="KW-0040">ANK repeat</keyword>
<feature type="compositionally biased region" description="Low complexity" evidence="6">
    <location>
        <begin position="220"/>
        <end position="239"/>
    </location>
</feature>
<feature type="compositionally biased region" description="Basic and acidic residues" evidence="6">
    <location>
        <begin position="187"/>
        <end position="201"/>
    </location>
</feature>
<dbReference type="AlphaFoldDB" id="A0A067S973"/>
<dbReference type="PANTHER" id="PTHR15263">
    <property type="entry name" value="I-KAPPA-B-LIKE PROTEIN IKBL"/>
    <property type="match status" value="1"/>
</dbReference>
<dbReference type="STRING" id="685588.A0A067S973"/>
<name>A0A067S973_GALM3</name>
<dbReference type="HOGENOM" id="CLU_057729_0_0_1"/>
<reference evidence="8" key="1">
    <citation type="journal article" date="2014" name="Proc. Natl. Acad. Sci. U.S.A.">
        <title>Extensive sampling of basidiomycete genomes demonstrates inadequacy of the white-rot/brown-rot paradigm for wood decay fungi.</title>
        <authorList>
            <person name="Riley R."/>
            <person name="Salamov A.A."/>
            <person name="Brown D.W."/>
            <person name="Nagy L.G."/>
            <person name="Floudas D."/>
            <person name="Held B.W."/>
            <person name="Levasseur A."/>
            <person name="Lombard V."/>
            <person name="Morin E."/>
            <person name="Otillar R."/>
            <person name="Lindquist E.A."/>
            <person name="Sun H."/>
            <person name="LaButti K.M."/>
            <person name="Schmutz J."/>
            <person name="Jabbour D."/>
            <person name="Luo H."/>
            <person name="Baker S.E."/>
            <person name="Pisabarro A.G."/>
            <person name="Walton J.D."/>
            <person name="Blanchette R.A."/>
            <person name="Henrissat B."/>
            <person name="Martin F."/>
            <person name="Cullen D."/>
            <person name="Hibbett D.S."/>
            <person name="Grigoriev I.V."/>
        </authorList>
    </citation>
    <scope>NUCLEOTIDE SEQUENCE [LARGE SCALE GENOMIC DNA]</scope>
    <source>
        <strain evidence="8">CBS 339.88</strain>
    </source>
</reference>
<feature type="region of interest" description="Disordered" evidence="6">
    <location>
        <begin position="187"/>
        <end position="241"/>
    </location>
</feature>
<evidence type="ECO:0000256" key="6">
    <source>
        <dbReference type="SAM" id="MobiDB-lite"/>
    </source>
</evidence>
<keyword evidence="8" id="KW-1185">Reference proteome</keyword>
<keyword evidence="3" id="KW-0677">Repeat</keyword>
<accession>A0A067S973</accession>
<feature type="region of interest" description="Disordered" evidence="6">
    <location>
        <begin position="134"/>
        <end position="167"/>
    </location>
</feature>
<evidence type="ECO:0000256" key="4">
    <source>
        <dbReference type="ARBA" id="ARBA00023043"/>
    </source>
</evidence>
<evidence type="ECO:0000256" key="3">
    <source>
        <dbReference type="ARBA" id="ARBA00022737"/>
    </source>
</evidence>
<evidence type="ECO:0000256" key="5">
    <source>
        <dbReference type="ARBA" id="ARBA00023242"/>
    </source>
</evidence>
<dbReference type="PANTHER" id="PTHR15263:SF1">
    <property type="entry name" value="NF-KAPPA-B INHIBITOR-LIKE PROTEIN 1"/>
    <property type="match status" value="1"/>
</dbReference>
<dbReference type="EMBL" id="KL142423">
    <property type="protein sequence ID" value="KDR66462.1"/>
    <property type="molecule type" value="Genomic_DNA"/>
</dbReference>
<evidence type="ECO:0000256" key="1">
    <source>
        <dbReference type="ARBA" id="ARBA00004123"/>
    </source>
</evidence>
<evidence type="ECO:0000313" key="7">
    <source>
        <dbReference type="EMBL" id="KDR66462.1"/>
    </source>
</evidence>
<dbReference type="Proteomes" id="UP000027222">
    <property type="component" value="Unassembled WGS sequence"/>
</dbReference>
<sequence>MPHIIDPEPDAVWKAQLRGRIMKNLDGMLQEVHASYKAKLATSSSTSSQGRYRLELEYKRDLQNLQSIAEEDLRAAIEREEQERKWDAQAPWQNPEDLDHSIIEEQVAILNQIRNQSGRVQHGGVQEYNGAYFQQGSSSRPFDEPSSPVRARSGSTAGLPYSHYTPPTVQTVQVDSAADREARLRAEKHEKQQAEFRKRAEAIQQRKRQERQWNNQINWTETMSSSSSTTSASDNEATTPTEEVAKADSITHMSEEDIVNLVVFHDQQWAFMSSLPHLQWGDFPWPVLSFSSPKRKEDLTLEAVVEYIFAPLTDTRDRAVVKDRLKDLIRRWHPDRFETKYLALIADLREREMVREGAGVVARILNDLLGKWNDL</sequence>
<organism evidence="7 8">
    <name type="scientific">Galerina marginata (strain CBS 339.88)</name>
    <dbReference type="NCBI Taxonomy" id="685588"/>
    <lineage>
        <taxon>Eukaryota</taxon>
        <taxon>Fungi</taxon>
        <taxon>Dikarya</taxon>
        <taxon>Basidiomycota</taxon>
        <taxon>Agaricomycotina</taxon>
        <taxon>Agaricomycetes</taxon>
        <taxon>Agaricomycetidae</taxon>
        <taxon>Agaricales</taxon>
        <taxon>Agaricineae</taxon>
        <taxon>Strophariaceae</taxon>
        <taxon>Galerina</taxon>
    </lineage>
</organism>
<dbReference type="OrthoDB" id="412109at2759"/>
<evidence type="ECO:0000256" key="2">
    <source>
        <dbReference type="ARBA" id="ARBA00022553"/>
    </source>
</evidence>
<evidence type="ECO:0000313" key="8">
    <source>
        <dbReference type="Proteomes" id="UP000027222"/>
    </source>
</evidence>
<protein>
    <submittedName>
        <fullName evidence="7">Uncharacterized protein</fullName>
    </submittedName>
</protein>
<dbReference type="GO" id="GO:0043124">
    <property type="term" value="P:negative regulation of canonical NF-kappaB signal transduction"/>
    <property type="evidence" value="ECO:0007669"/>
    <property type="project" value="InterPro"/>
</dbReference>
<dbReference type="InterPro" id="IPR038753">
    <property type="entry name" value="NFKBIL1"/>
</dbReference>